<dbReference type="InterPro" id="IPR011009">
    <property type="entry name" value="Kinase-like_dom_sf"/>
</dbReference>
<dbReference type="AlphaFoldDB" id="A0A6G7VDN6"/>
<dbReference type="PANTHER" id="PTHR21064">
    <property type="entry name" value="AMINOGLYCOSIDE PHOSPHOTRANSFERASE DOMAIN-CONTAINING PROTEIN-RELATED"/>
    <property type="match status" value="1"/>
</dbReference>
<evidence type="ECO:0000259" key="1">
    <source>
        <dbReference type="Pfam" id="PF01636"/>
    </source>
</evidence>
<dbReference type="EMBL" id="CP048029">
    <property type="protein sequence ID" value="QIK38020.1"/>
    <property type="molecule type" value="Genomic_DNA"/>
</dbReference>
<dbReference type="RefSeq" id="WP_166270784.1">
    <property type="nucleotide sequence ID" value="NZ_CP048029.1"/>
</dbReference>
<accession>A0A6G7VDN6</accession>
<proteinExistence type="predicted"/>
<protein>
    <submittedName>
        <fullName evidence="2">Aminoglycoside phosphotransferase family protein</fullName>
    </submittedName>
</protein>
<dbReference type="KEGG" id="cjap:GWK36_08500"/>
<dbReference type="InterPro" id="IPR050249">
    <property type="entry name" value="Pseudomonas-type_ThrB"/>
</dbReference>
<sequence length="357" mass="40123">MPISLHHLIAQFAIEPVGTSIAPWGRGLINDTYVFAAGERRYVLQRLNDRVFPDPSRIMANLARLGAHPIPPESVGLRLPPLIYARDGLPYVRDAQGSIWRLLEFIPDTQTLERLDSPQQARSVGRLLGRFHRWASELPLDHFEIVLPGFHDTPGYLARLQAAADRLGEPRPPEIAEVLAFVAARIQRAHLLTEARRSGRIRPHLTHGDPKLDNLLFSVHSEEAIALIDLDTLQPGLIHHDLGDCLRSCCNRRGEATAETLAVRFDIELAEAILHGYAEEMRGQFGADEIALIGDGIWTLPFELGVRFLTDHLEGDRYFKVEHRGQNLERARVQFALAADIERQEDALCRAIRQAFG</sequence>
<dbReference type="GO" id="GO:0016740">
    <property type="term" value="F:transferase activity"/>
    <property type="evidence" value="ECO:0007669"/>
    <property type="project" value="UniProtKB-KW"/>
</dbReference>
<dbReference type="Gene3D" id="3.90.1200.10">
    <property type="match status" value="1"/>
</dbReference>
<evidence type="ECO:0000313" key="2">
    <source>
        <dbReference type="EMBL" id="QIK38020.1"/>
    </source>
</evidence>
<name>A0A6G7VDN6_9GAMM</name>
<dbReference type="InterPro" id="IPR002575">
    <property type="entry name" value="Aminoglycoside_PTrfase"/>
</dbReference>
<evidence type="ECO:0000313" key="3">
    <source>
        <dbReference type="Proteomes" id="UP000502699"/>
    </source>
</evidence>
<dbReference type="PANTHER" id="PTHR21064:SF5">
    <property type="entry name" value="SLR1880 PROTEIN"/>
    <property type="match status" value="1"/>
</dbReference>
<keyword evidence="2" id="KW-0808">Transferase</keyword>
<dbReference type="SUPFAM" id="SSF56112">
    <property type="entry name" value="Protein kinase-like (PK-like)"/>
    <property type="match status" value="1"/>
</dbReference>
<organism evidence="2 3">
    <name type="scientific">Caldichromatium japonicum</name>
    <dbReference type="NCBI Taxonomy" id="2699430"/>
    <lineage>
        <taxon>Bacteria</taxon>
        <taxon>Pseudomonadati</taxon>
        <taxon>Pseudomonadota</taxon>
        <taxon>Gammaproteobacteria</taxon>
        <taxon>Chromatiales</taxon>
        <taxon>Chromatiaceae</taxon>
        <taxon>Caldichromatium</taxon>
    </lineage>
</organism>
<dbReference type="Pfam" id="PF01636">
    <property type="entry name" value="APH"/>
    <property type="match status" value="1"/>
</dbReference>
<dbReference type="Proteomes" id="UP000502699">
    <property type="component" value="Chromosome"/>
</dbReference>
<reference evidence="3" key="1">
    <citation type="submission" date="2020-01" db="EMBL/GenBank/DDBJ databases">
        <title>Caldichromatium gen. nov., sp. nov., a thermophilic purple sulfur bacterium member of the family Chromatiaceae isolated from Nakabusa hot spring, Japan.</title>
        <authorList>
            <person name="Saini M.K."/>
            <person name="Hanada S."/>
            <person name="Tank M."/>
        </authorList>
    </citation>
    <scope>NUCLEOTIDE SEQUENCE [LARGE SCALE GENOMIC DNA]</scope>
    <source>
        <strain evidence="3">No.7</strain>
    </source>
</reference>
<gene>
    <name evidence="2" type="ORF">GWK36_08500</name>
</gene>
<feature type="domain" description="Aminoglycoside phosphotransferase" evidence="1">
    <location>
        <begin position="22"/>
        <end position="265"/>
    </location>
</feature>
<keyword evidence="3" id="KW-1185">Reference proteome</keyword>